<feature type="region of interest" description="Disordered" evidence="1">
    <location>
        <begin position="58"/>
        <end position="118"/>
    </location>
</feature>
<protein>
    <submittedName>
        <fullName evidence="4">Uncharacterized protein</fullName>
    </submittedName>
</protein>
<keyword evidence="5" id="KW-1185">Reference proteome</keyword>
<feature type="compositionally biased region" description="Pro residues" evidence="1">
    <location>
        <begin position="93"/>
        <end position="102"/>
    </location>
</feature>
<dbReference type="VEuPathDB" id="FungiDB:SeMB42_g07831"/>
<feature type="compositionally biased region" description="Low complexity" evidence="1">
    <location>
        <begin position="77"/>
        <end position="92"/>
    </location>
</feature>
<dbReference type="OrthoDB" id="2446850at2759"/>
<comment type="caution">
    <text evidence="4">The sequence shown here is derived from an EMBL/GenBank/DDBJ whole genome shotgun (WGS) entry which is preliminary data.</text>
</comment>
<evidence type="ECO:0000313" key="5">
    <source>
        <dbReference type="Proteomes" id="UP000317494"/>
    </source>
</evidence>
<accession>A0A507CYA7</accession>
<evidence type="ECO:0000256" key="1">
    <source>
        <dbReference type="SAM" id="MobiDB-lite"/>
    </source>
</evidence>
<reference evidence="5 6" key="1">
    <citation type="journal article" date="2019" name="Sci. Rep.">
        <title>Comparative genomics of chytrid fungi reveal insights into the obligate biotrophic and pathogenic lifestyle of Synchytrium endobioticum.</title>
        <authorList>
            <person name="van de Vossenberg B.T.L.H."/>
            <person name="Warris S."/>
            <person name="Nguyen H.D.T."/>
            <person name="van Gent-Pelzer M.P.E."/>
            <person name="Joly D.L."/>
            <person name="van de Geest H.C."/>
            <person name="Bonants P.J.M."/>
            <person name="Smith D.S."/>
            <person name="Levesque C.A."/>
            <person name="van der Lee T.A.J."/>
        </authorList>
    </citation>
    <scope>NUCLEOTIDE SEQUENCE [LARGE SCALE GENOMIC DNA]</scope>
    <source>
        <strain evidence="4 6">LEV6574</strain>
        <strain evidence="3 5">MB42</strain>
    </source>
</reference>
<keyword evidence="2" id="KW-0472">Membrane</keyword>
<dbReference type="AlphaFoldDB" id="A0A507CYA7"/>
<sequence>MKHHLISLPMHPYLRNFGSNQPIYRTRTKTETVTSTTTKTATVTKTLVSTTTSISISTSTETMTKTRTHTSSRTHRTPTPTGSHSPTESATASPPPRGPIAPMPTTTTTTTGIPLPTKIPDLPPGLNYTMPAGGAFNRESYTIWVGVFALFFVWWVIQVITYASKARTPAIALAIEERAPVAETWTRRLQNASRAGRDSFLVLLGAAMIATAVGATFALEVLSWVFVLLSVIWILSALFVVSDAIHGGLMIIAIPFGIVVYLLTLIKS</sequence>
<evidence type="ECO:0000313" key="6">
    <source>
        <dbReference type="Proteomes" id="UP000320475"/>
    </source>
</evidence>
<dbReference type="EMBL" id="QEAM01000205">
    <property type="protein sequence ID" value="TPX43890.1"/>
    <property type="molecule type" value="Genomic_DNA"/>
</dbReference>
<evidence type="ECO:0000256" key="2">
    <source>
        <dbReference type="SAM" id="Phobius"/>
    </source>
</evidence>
<dbReference type="Proteomes" id="UP000317494">
    <property type="component" value="Unassembled WGS sequence"/>
</dbReference>
<name>A0A507CYA7_9FUNG</name>
<feature type="compositionally biased region" description="Basic residues" evidence="1">
    <location>
        <begin position="66"/>
        <end position="76"/>
    </location>
</feature>
<organism evidence="4 6">
    <name type="scientific">Synchytrium endobioticum</name>
    <dbReference type="NCBI Taxonomy" id="286115"/>
    <lineage>
        <taxon>Eukaryota</taxon>
        <taxon>Fungi</taxon>
        <taxon>Fungi incertae sedis</taxon>
        <taxon>Chytridiomycota</taxon>
        <taxon>Chytridiomycota incertae sedis</taxon>
        <taxon>Chytridiomycetes</taxon>
        <taxon>Synchytriales</taxon>
        <taxon>Synchytriaceae</taxon>
        <taxon>Synchytrium</taxon>
    </lineage>
</organism>
<dbReference type="STRING" id="286115.A0A507CYA7"/>
<feature type="transmembrane region" description="Helical" evidence="2">
    <location>
        <begin position="200"/>
        <end position="218"/>
    </location>
</feature>
<feature type="compositionally biased region" description="Low complexity" evidence="1">
    <location>
        <begin position="103"/>
        <end position="118"/>
    </location>
</feature>
<dbReference type="Proteomes" id="UP000320475">
    <property type="component" value="Unassembled WGS sequence"/>
</dbReference>
<gene>
    <name evidence="4" type="ORF">SeLEV6574_g04822</name>
    <name evidence="3" type="ORF">SeMB42_g07831</name>
</gene>
<keyword evidence="2" id="KW-1133">Transmembrane helix</keyword>
<proteinExistence type="predicted"/>
<feature type="transmembrane region" description="Helical" evidence="2">
    <location>
        <begin position="141"/>
        <end position="163"/>
    </location>
</feature>
<evidence type="ECO:0000313" key="3">
    <source>
        <dbReference type="EMBL" id="TPX30981.1"/>
    </source>
</evidence>
<dbReference type="EMBL" id="QEAN01000640">
    <property type="protein sequence ID" value="TPX30981.1"/>
    <property type="molecule type" value="Genomic_DNA"/>
</dbReference>
<feature type="transmembrane region" description="Helical" evidence="2">
    <location>
        <begin position="248"/>
        <end position="266"/>
    </location>
</feature>
<keyword evidence="2" id="KW-0812">Transmembrane</keyword>
<evidence type="ECO:0000313" key="4">
    <source>
        <dbReference type="EMBL" id="TPX43890.1"/>
    </source>
</evidence>